<dbReference type="PANTHER" id="PTHR42688:SF1">
    <property type="entry name" value="BLR5212 PROTEIN"/>
    <property type="match status" value="1"/>
</dbReference>
<accession>A0A4Z0Y9S1</accession>
<protein>
    <submittedName>
        <fullName evidence="9">Major facilitator superfamily protein</fullName>
    </submittedName>
</protein>
<evidence type="ECO:0000256" key="7">
    <source>
        <dbReference type="SAM" id="Phobius"/>
    </source>
</evidence>
<feature type="transmembrane region" description="Helical" evidence="7">
    <location>
        <begin position="283"/>
        <end position="303"/>
    </location>
</feature>
<dbReference type="InterPro" id="IPR020846">
    <property type="entry name" value="MFS_dom"/>
</dbReference>
<evidence type="ECO:0000256" key="1">
    <source>
        <dbReference type="ARBA" id="ARBA00004651"/>
    </source>
</evidence>
<keyword evidence="6 7" id="KW-0472">Membrane</keyword>
<evidence type="ECO:0000256" key="5">
    <source>
        <dbReference type="ARBA" id="ARBA00022989"/>
    </source>
</evidence>
<evidence type="ECO:0000256" key="3">
    <source>
        <dbReference type="ARBA" id="ARBA00022475"/>
    </source>
</evidence>
<dbReference type="RefSeq" id="WP_135659010.1">
    <property type="nucleotide sequence ID" value="NZ_SRMQ01000004.1"/>
</dbReference>
<dbReference type="SUPFAM" id="SSF103473">
    <property type="entry name" value="MFS general substrate transporter"/>
    <property type="match status" value="1"/>
</dbReference>
<name>A0A4Z0Y9S1_9FIRM</name>
<feature type="transmembrane region" description="Helical" evidence="7">
    <location>
        <begin position="76"/>
        <end position="98"/>
    </location>
</feature>
<feature type="transmembrane region" description="Helical" evidence="7">
    <location>
        <begin position="223"/>
        <end position="244"/>
    </location>
</feature>
<dbReference type="GO" id="GO:0005886">
    <property type="term" value="C:plasma membrane"/>
    <property type="evidence" value="ECO:0007669"/>
    <property type="project" value="UniProtKB-SubCell"/>
</dbReference>
<sequence>MDKTTKKKNLALEFILLFGLISALGDITYEGARSIYGSYLGVLGANAVAVGLITGFGEFLGYAIRAVSGYFIDKTGNSWIVTTIGYAMLISVPLLALAEHWEIAALFIILERIGKAVRSPGKDTMISHATKHIGSGFGFGISEALDQIGAIIGPLIFTVCLSSFGGYKQGVQIMWAPAILTIAVVLYTKHKYPNPSQFETITVSGGAANQKPQASKRKVSADYWLYSLFIFFSVLGFAGFPILSYHFLFQRILNQAAIPTLYAVAMAIDGLLAVFIGKLYDRMGIKVLVSISLLSIAVSVLGFSTSTAFAVISILLWGCVMSIHETVMKAAISDITPVADRGKAFGYFNTIYGMAMLIGNSAMGFIYERSVLYVILYAVIIEVLSIAVFIAFINNLKREQRKRS</sequence>
<reference evidence="9 10" key="1">
    <citation type="submission" date="2019-04" db="EMBL/GenBank/DDBJ databases">
        <authorList>
            <person name="Poehlein A."/>
            <person name="Bengelsdorf F.R."/>
            <person name="Duerre P."/>
            <person name="Daniel R."/>
        </authorList>
    </citation>
    <scope>NUCLEOTIDE SEQUENCE [LARGE SCALE GENOMIC DNA]</scope>
    <source>
        <strain evidence="9 10">BS-1</strain>
    </source>
</reference>
<comment type="caution">
    <text evidence="9">The sequence shown here is derived from an EMBL/GenBank/DDBJ whole genome shotgun (WGS) entry which is preliminary data.</text>
</comment>
<evidence type="ECO:0000256" key="2">
    <source>
        <dbReference type="ARBA" id="ARBA00022448"/>
    </source>
</evidence>
<feature type="transmembrane region" description="Helical" evidence="7">
    <location>
        <begin position="309"/>
        <end position="332"/>
    </location>
</feature>
<feature type="transmembrane region" description="Helical" evidence="7">
    <location>
        <begin position="256"/>
        <end position="276"/>
    </location>
</feature>
<dbReference type="GO" id="GO:0022857">
    <property type="term" value="F:transmembrane transporter activity"/>
    <property type="evidence" value="ECO:0007669"/>
    <property type="project" value="InterPro"/>
</dbReference>
<proteinExistence type="predicted"/>
<dbReference type="Gene3D" id="1.20.1250.20">
    <property type="entry name" value="MFS general substrate transporter like domains"/>
    <property type="match status" value="2"/>
</dbReference>
<feature type="transmembrane region" description="Helical" evidence="7">
    <location>
        <begin position="35"/>
        <end position="64"/>
    </location>
</feature>
<comment type="subcellular location">
    <subcellularLocation>
        <location evidence="1">Cell membrane</location>
        <topology evidence="1">Multi-pass membrane protein</topology>
    </subcellularLocation>
</comment>
<dbReference type="CDD" id="cd17370">
    <property type="entry name" value="MFS_MJ1317_like"/>
    <property type="match status" value="1"/>
</dbReference>
<keyword evidence="2" id="KW-0813">Transport</keyword>
<keyword evidence="4 7" id="KW-0812">Transmembrane</keyword>
<evidence type="ECO:0000313" key="10">
    <source>
        <dbReference type="Proteomes" id="UP000297714"/>
    </source>
</evidence>
<feature type="transmembrane region" description="Helical" evidence="7">
    <location>
        <begin position="372"/>
        <end position="393"/>
    </location>
</feature>
<dbReference type="PANTHER" id="PTHR42688">
    <property type="entry name" value="CONSERVED PROTEIN"/>
    <property type="match status" value="1"/>
</dbReference>
<dbReference type="PROSITE" id="PS50850">
    <property type="entry name" value="MFS"/>
    <property type="match status" value="1"/>
</dbReference>
<dbReference type="EMBL" id="SRMQ01000004">
    <property type="protein sequence ID" value="TGJ76708.1"/>
    <property type="molecule type" value="Genomic_DNA"/>
</dbReference>
<feature type="transmembrane region" description="Helical" evidence="7">
    <location>
        <begin position="344"/>
        <end position="366"/>
    </location>
</feature>
<dbReference type="Proteomes" id="UP000297714">
    <property type="component" value="Unassembled WGS sequence"/>
</dbReference>
<dbReference type="AlphaFoldDB" id="A0A4Z0Y9S1"/>
<evidence type="ECO:0000256" key="6">
    <source>
        <dbReference type="ARBA" id="ARBA00023136"/>
    </source>
</evidence>
<dbReference type="InterPro" id="IPR011701">
    <property type="entry name" value="MFS"/>
</dbReference>
<evidence type="ECO:0000256" key="4">
    <source>
        <dbReference type="ARBA" id="ARBA00022692"/>
    </source>
</evidence>
<dbReference type="InterPro" id="IPR052425">
    <property type="entry name" value="Uncharacterized_MFS-type"/>
</dbReference>
<keyword evidence="5 7" id="KW-1133">Transmembrane helix</keyword>
<feature type="domain" description="Major facilitator superfamily (MFS) profile" evidence="8">
    <location>
        <begin position="217"/>
        <end position="404"/>
    </location>
</feature>
<dbReference type="InterPro" id="IPR036259">
    <property type="entry name" value="MFS_trans_sf"/>
</dbReference>
<evidence type="ECO:0000313" key="9">
    <source>
        <dbReference type="EMBL" id="TGJ76708.1"/>
    </source>
</evidence>
<keyword evidence="3" id="KW-1003">Cell membrane</keyword>
<keyword evidence="10" id="KW-1185">Reference proteome</keyword>
<organism evidence="9 10">
    <name type="scientific">Caproiciproducens galactitolivorans</name>
    <dbReference type="NCBI Taxonomy" id="642589"/>
    <lineage>
        <taxon>Bacteria</taxon>
        <taxon>Bacillati</taxon>
        <taxon>Bacillota</taxon>
        <taxon>Clostridia</taxon>
        <taxon>Eubacteriales</taxon>
        <taxon>Acutalibacteraceae</taxon>
        <taxon>Caproiciproducens</taxon>
    </lineage>
</organism>
<dbReference type="Pfam" id="PF07690">
    <property type="entry name" value="MFS_1"/>
    <property type="match status" value="1"/>
</dbReference>
<evidence type="ECO:0000259" key="8">
    <source>
        <dbReference type="PROSITE" id="PS50850"/>
    </source>
</evidence>
<gene>
    <name evidence="9" type="ORF">CAGA_12510</name>
</gene>
<dbReference type="OrthoDB" id="9803985at2"/>